<evidence type="ECO:0000313" key="1">
    <source>
        <dbReference type="EMBL" id="ETA82181.1"/>
    </source>
</evidence>
<dbReference type="Proteomes" id="UP000017747">
    <property type="component" value="Unassembled WGS sequence"/>
</dbReference>
<evidence type="ECO:0000313" key="2">
    <source>
        <dbReference type="Proteomes" id="UP000017747"/>
    </source>
</evidence>
<dbReference type="InterPro" id="IPR021530">
    <property type="entry name" value="AllH-like"/>
</dbReference>
<gene>
    <name evidence="1" type="ORF">T472_0202255</name>
</gene>
<dbReference type="AlphaFoldDB" id="V7IA58"/>
<dbReference type="EMBL" id="AXUN02000035">
    <property type="protein sequence ID" value="ETA82181.1"/>
    <property type="molecule type" value="Genomic_DNA"/>
</dbReference>
<accession>V7IA58</accession>
<dbReference type="RefSeq" id="WP_023385662.1">
    <property type="nucleotide sequence ID" value="NZ_AXUN02000035.1"/>
</dbReference>
<evidence type="ECO:0008006" key="3">
    <source>
        <dbReference type="Google" id="ProtNLM"/>
    </source>
</evidence>
<protein>
    <recommendedName>
        <fullName evidence="3">DUF2877 domain-containing protein</fullName>
    </recommendedName>
</protein>
<dbReference type="OrthoDB" id="4933449at2"/>
<name>V7IA58_9CLOT</name>
<sequence length="285" mass="31805">MLVREMDSEIGKIIDQNGHMTFIASMVFETTVCGYYEGKFITILDGRKKVLPMSIVMDGELKGRRYSVGDKIDVSSCLDSDLVVTQDTKNVDISMHTTDEYNLISSMHTQIRSALEGLKSDSKGMLPIMSILGMLSSSGDYSGLELKMYSMVAARTKLLITDLMEGREITAENIVGYGIGLTPSADDFLLGIAGMLDRFGEVMRKELLAAYIEKYLHTTTEVSGWMLRYGMRSRLYPEIVLEYLEHPYPGELRIDEFLKHGSTSGIDLLCGILCGLEILMEVQGR</sequence>
<reference evidence="1 2" key="1">
    <citation type="journal article" date="2014" name="Genome Announc.">
        <title>Genome Sequence of Youngiibacter fragilis, the Type Strain of the Genus Youngiibacter.</title>
        <authorList>
            <person name="Wawrik C.B."/>
            <person name="Callaghan A.V."/>
            <person name="Stamps B.W."/>
            <person name="Wawrik B."/>
        </authorList>
    </citation>
    <scope>NUCLEOTIDE SEQUENCE [LARGE SCALE GENOMIC DNA]</scope>
    <source>
        <strain evidence="1 2">232.1</strain>
    </source>
</reference>
<proteinExistence type="predicted"/>
<comment type="caution">
    <text evidence="1">The sequence shown here is derived from an EMBL/GenBank/DDBJ whole genome shotgun (WGS) entry which is preliminary data.</text>
</comment>
<dbReference type="Pfam" id="PF11392">
    <property type="entry name" value="AllH"/>
    <property type="match status" value="1"/>
</dbReference>
<keyword evidence="2" id="KW-1185">Reference proteome</keyword>
<organism evidence="1 2">
    <name type="scientific">Youngiibacter fragilis 232.1</name>
    <dbReference type="NCBI Taxonomy" id="994573"/>
    <lineage>
        <taxon>Bacteria</taxon>
        <taxon>Bacillati</taxon>
        <taxon>Bacillota</taxon>
        <taxon>Clostridia</taxon>
        <taxon>Eubacteriales</taxon>
        <taxon>Clostridiaceae</taxon>
        <taxon>Youngiibacter</taxon>
    </lineage>
</organism>